<dbReference type="EMBL" id="UFQB01000021">
    <property type="protein sequence ID" value="SSW69834.1"/>
    <property type="molecule type" value="Genomic_DNA"/>
</dbReference>
<protein>
    <submittedName>
        <fullName evidence="1">Uncharacterized protein</fullName>
    </submittedName>
</protein>
<organism evidence="1 2">
    <name type="scientific">Achromobacter agilis</name>
    <dbReference type="NCBI Taxonomy" id="1353888"/>
    <lineage>
        <taxon>Bacteria</taxon>
        <taxon>Pseudomonadati</taxon>
        <taxon>Pseudomonadota</taxon>
        <taxon>Betaproteobacteria</taxon>
        <taxon>Burkholderiales</taxon>
        <taxon>Alcaligenaceae</taxon>
        <taxon>Achromobacter</taxon>
    </lineage>
</organism>
<accession>A0A446CPG1</accession>
<keyword evidence="2" id="KW-1185">Reference proteome</keyword>
<name>A0A446CPG1_9BURK</name>
<gene>
    <name evidence="1" type="ORF">AGI3411_04401</name>
</gene>
<sequence>MHRHGIEQLHGVGMQGLCQARDVGGQGILGRRNAGHALLDGHARQQHRQVGQRAGIGQPADRQFVGHRQHALGVARGQRVQQAHQVPLVDGAEHAAHGLLGQVAGAIGDSLVGQRQGVAHRTGGRLPDQPQGRHFEADLFLPQHGLQVPDDGIGRHLLEVELEAAGQHRHRDLLRVGRGQDELDVGRWLFERLEHGVERMPGQHVDFVDHVDLEASGARCVHRLFQQLRHFLDAAVRRRVQFEVIDEASRIDFRARAAHAARLGRDARFAVERFGQNARKRGLAHAPGSGEQPGVVQALRVERMRQRAHHVILSHEGIERSRPPLAGQYQISHGWIVEPVSGAGSKRQIQLLGFGA</sequence>
<dbReference type="Proteomes" id="UP000289184">
    <property type="component" value="Unassembled WGS sequence"/>
</dbReference>
<reference evidence="1 2" key="1">
    <citation type="submission" date="2018-07" db="EMBL/GenBank/DDBJ databases">
        <authorList>
            <person name="Peeters C."/>
        </authorList>
    </citation>
    <scope>NUCLEOTIDE SEQUENCE [LARGE SCALE GENOMIC DNA]</scope>
    <source>
        <strain evidence="1 2">LMG 3411</strain>
    </source>
</reference>
<evidence type="ECO:0000313" key="2">
    <source>
        <dbReference type="Proteomes" id="UP000289184"/>
    </source>
</evidence>
<proteinExistence type="predicted"/>
<dbReference type="AlphaFoldDB" id="A0A446CPG1"/>
<evidence type="ECO:0000313" key="1">
    <source>
        <dbReference type="EMBL" id="SSW69834.1"/>
    </source>
</evidence>